<organism evidence="2">
    <name type="scientific">Planktothrix agardhii</name>
    <name type="common">Oscillatoria agardhii</name>
    <dbReference type="NCBI Taxonomy" id="1160"/>
    <lineage>
        <taxon>Bacteria</taxon>
        <taxon>Bacillati</taxon>
        <taxon>Cyanobacteriota</taxon>
        <taxon>Cyanophyceae</taxon>
        <taxon>Oscillatoriophycideae</taxon>
        <taxon>Oscillatoriales</taxon>
        <taxon>Microcoleaceae</taxon>
        <taxon>Planktothrix</taxon>
    </lineage>
</organism>
<proteinExistence type="predicted"/>
<dbReference type="AlphaFoldDB" id="A0A1J1JNR3"/>
<sequence>MQEFQLRVVPLDNNNFALELYQCAYKKAGEKKRPAAKRVGRLKGNNLIQSRQLIYTALKANQYDPKTLSHKRQTPYILSEESGVMLAILFQALQPLSKPERIANISDGIMAMSNEEAHYWFAKIASGKRSTALKALRVLLGDQ</sequence>
<name>A0A1J1JNR3_PLAAG</name>
<dbReference type="InterPro" id="IPR056097">
    <property type="entry name" value="DUF7680"/>
</dbReference>
<gene>
    <name evidence="2" type="ORF">PLAM_3974</name>
</gene>
<evidence type="ECO:0000313" key="2">
    <source>
        <dbReference type="EMBL" id="CUM61940.1"/>
    </source>
</evidence>
<evidence type="ECO:0000259" key="1">
    <source>
        <dbReference type="Pfam" id="PF24728"/>
    </source>
</evidence>
<dbReference type="Pfam" id="PF24728">
    <property type="entry name" value="DUF7680"/>
    <property type="match status" value="1"/>
</dbReference>
<feature type="domain" description="DUF7680" evidence="1">
    <location>
        <begin position="4"/>
        <end position="142"/>
    </location>
</feature>
<dbReference type="RefSeq" id="WP_235759067.1">
    <property type="nucleotide sequence ID" value="NZ_JBIIEP010000040.1"/>
</dbReference>
<protein>
    <recommendedName>
        <fullName evidence="1">DUF7680 domain-containing protein</fullName>
    </recommendedName>
</protein>
<accession>A0A1J1JNR3</accession>
<dbReference type="EMBL" id="LO018304">
    <property type="protein sequence ID" value="CUM61940.1"/>
    <property type="molecule type" value="Genomic_DNA"/>
</dbReference>
<reference evidence="2" key="1">
    <citation type="submission" date="2015-09" db="EMBL/GenBank/DDBJ databases">
        <authorList>
            <person name="Jackson K.R."/>
            <person name="Lunt B.L."/>
            <person name="Fisher J.N.B."/>
            <person name="Gardner A.V."/>
            <person name="Bailey M.E."/>
            <person name="Deus L.M."/>
            <person name="Earl A.S."/>
            <person name="Gibby P.D."/>
            <person name="Hartmann K.A."/>
            <person name="Liu J.E."/>
            <person name="Manci A.M."/>
            <person name="Nielsen D.A."/>
            <person name="Solomon M.B."/>
            <person name="Breakwell D.P."/>
            <person name="Burnett S.H."/>
            <person name="Grose J.H."/>
        </authorList>
    </citation>
    <scope>NUCLEOTIDE SEQUENCE</scope>
    <source>
        <strain evidence="2">7805</strain>
    </source>
</reference>